<proteinExistence type="predicted"/>
<accession>A0A2P2KI01</accession>
<name>A0A2P2KI01_RHIMU</name>
<protein>
    <submittedName>
        <fullName evidence="1">Uncharacterized protein</fullName>
    </submittedName>
</protein>
<dbReference type="EMBL" id="GGEC01024875">
    <property type="protein sequence ID" value="MBX05359.1"/>
    <property type="molecule type" value="Transcribed_RNA"/>
</dbReference>
<reference evidence="1" key="1">
    <citation type="submission" date="2018-02" db="EMBL/GenBank/DDBJ databases">
        <title>Rhizophora mucronata_Transcriptome.</title>
        <authorList>
            <person name="Meera S.P."/>
            <person name="Sreeshan A."/>
            <person name="Augustine A."/>
        </authorList>
    </citation>
    <scope>NUCLEOTIDE SEQUENCE</scope>
    <source>
        <tissue evidence="1">Leaf</tissue>
    </source>
</reference>
<evidence type="ECO:0000313" key="1">
    <source>
        <dbReference type="EMBL" id="MBX05359.1"/>
    </source>
</evidence>
<sequence>MYSLMHQLVGIKAICMSLLFLSRYPCSSLHHICLIPRFQLVATSQINFLLKTSLVFSMAMKFLILMSVSVCVASEIHTFLCWVTNFYLHIVVVC</sequence>
<dbReference type="AlphaFoldDB" id="A0A2P2KI01"/>
<organism evidence="1">
    <name type="scientific">Rhizophora mucronata</name>
    <name type="common">Asiatic mangrove</name>
    <dbReference type="NCBI Taxonomy" id="61149"/>
    <lineage>
        <taxon>Eukaryota</taxon>
        <taxon>Viridiplantae</taxon>
        <taxon>Streptophyta</taxon>
        <taxon>Embryophyta</taxon>
        <taxon>Tracheophyta</taxon>
        <taxon>Spermatophyta</taxon>
        <taxon>Magnoliopsida</taxon>
        <taxon>eudicotyledons</taxon>
        <taxon>Gunneridae</taxon>
        <taxon>Pentapetalae</taxon>
        <taxon>rosids</taxon>
        <taxon>fabids</taxon>
        <taxon>Malpighiales</taxon>
        <taxon>Rhizophoraceae</taxon>
        <taxon>Rhizophora</taxon>
    </lineage>
</organism>